<sequence>MGRAPSYERQQFDDTGLPKENDRAQLVCKHCLAAYTDPARTDEPPVPKVISARSTAFKNHLKACKYYKEALARVPPRVLSGFTREHVTSNPSEDATTDKRQRFIRDYFDNVFSDEKHEEFERLLIQFQADNYLPDRFVENKNPPALPKRKDMNRILDKYSRADEEDQFVALKNRLEFINFGLFSTGSRHDGVAIGEQMESVMKDITAKGWQIGAVVTDDAGQCGRARRILALRHPRIAFIRCFARDTLTKKASSSKWLVRAHTVLKSTYGKSLGFINLCETRWNSMQGCFALLLRVRNGLHQFAQSFLKLSMSSEIQIFDSSRTSDSTLSNASYKLQRDENTLVDVVVCYRDIYRGFLGDFNNLELVSIIDKRWQK</sequence>
<protein>
    <recommendedName>
        <fullName evidence="3">DUF659 domain-containing protein</fullName>
    </recommendedName>
</protein>
<proteinExistence type="predicted"/>
<evidence type="ECO:0000313" key="2">
    <source>
        <dbReference type="Proteomes" id="UP001259832"/>
    </source>
</evidence>
<evidence type="ECO:0000313" key="1">
    <source>
        <dbReference type="EMBL" id="KAK1934141.1"/>
    </source>
</evidence>
<dbReference type="AlphaFoldDB" id="A0AAD9G980"/>
<dbReference type="Proteomes" id="UP001259832">
    <property type="component" value="Unassembled WGS sequence"/>
</dbReference>
<reference evidence="1" key="1">
    <citation type="submission" date="2023-08" db="EMBL/GenBank/DDBJ databases">
        <title>Reference Genome Resource for the Citrus Pathogen Phytophthora citrophthora.</title>
        <authorList>
            <person name="Moller H."/>
            <person name="Coetzee B."/>
            <person name="Rose L.J."/>
            <person name="Van Niekerk J.M."/>
        </authorList>
    </citation>
    <scope>NUCLEOTIDE SEQUENCE</scope>
    <source>
        <strain evidence="1">STE-U-9442</strain>
    </source>
</reference>
<name>A0AAD9G980_9STRA</name>
<organism evidence="1 2">
    <name type="scientific">Phytophthora citrophthora</name>
    <dbReference type="NCBI Taxonomy" id="4793"/>
    <lineage>
        <taxon>Eukaryota</taxon>
        <taxon>Sar</taxon>
        <taxon>Stramenopiles</taxon>
        <taxon>Oomycota</taxon>
        <taxon>Peronosporomycetes</taxon>
        <taxon>Peronosporales</taxon>
        <taxon>Peronosporaceae</taxon>
        <taxon>Phytophthora</taxon>
    </lineage>
</organism>
<gene>
    <name evidence="1" type="ORF">P3T76_011344</name>
</gene>
<evidence type="ECO:0008006" key="3">
    <source>
        <dbReference type="Google" id="ProtNLM"/>
    </source>
</evidence>
<accession>A0AAD9G980</accession>
<dbReference type="EMBL" id="JASMQC010000026">
    <property type="protein sequence ID" value="KAK1934141.1"/>
    <property type="molecule type" value="Genomic_DNA"/>
</dbReference>
<keyword evidence="2" id="KW-1185">Reference proteome</keyword>
<comment type="caution">
    <text evidence="1">The sequence shown here is derived from an EMBL/GenBank/DDBJ whole genome shotgun (WGS) entry which is preliminary data.</text>
</comment>